<reference evidence="3 4" key="1">
    <citation type="submission" date="2019-11" db="EMBL/GenBank/DDBJ databases">
        <authorList>
            <person name="Holert J."/>
        </authorList>
    </citation>
    <scope>NUCLEOTIDE SEQUENCE [LARGE SCALE GENOMIC DNA]</scope>
    <source>
        <strain evidence="3">BC5_2</strain>
    </source>
</reference>
<keyword evidence="1" id="KW-0732">Signal</keyword>
<dbReference type="PROSITE" id="PS51257">
    <property type="entry name" value="PROKAR_LIPOPROTEIN"/>
    <property type="match status" value="1"/>
</dbReference>
<accession>A0A5S9Q7X2</accession>
<name>A0A5S9Q7X2_9GAMM</name>
<dbReference type="Gene3D" id="1.10.530.10">
    <property type="match status" value="1"/>
</dbReference>
<evidence type="ECO:0000259" key="2">
    <source>
        <dbReference type="Pfam" id="PF19489"/>
    </source>
</evidence>
<dbReference type="OrthoDB" id="9789144at2"/>
<dbReference type="Proteomes" id="UP000434580">
    <property type="component" value="Unassembled WGS sequence"/>
</dbReference>
<organism evidence="3 4">
    <name type="scientific">BD1-7 clade bacterium</name>
    <dbReference type="NCBI Taxonomy" id="2029982"/>
    <lineage>
        <taxon>Bacteria</taxon>
        <taxon>Pseudomonadati</taxon>
        <taxon>Pseudomonadota</taxon>
        <taxon>Gammaproteobacteria</taxon>
        <taxon>Cellvibrionales</taxon>
        <taxon>Spongiibacteraceae</taxon>
        <taxon>BD1-7 clade</taxon>
    </lineage>
</organism>
<dbReference type="Pfam" id="PF19489">
    <property type="entry name" value="SLT_4"/>
    <property type="match status" value="1"/>
</dbReference>
<evidence type="ECO:0000313" key="3">
    <source>
        <dbReference type="EMBL" id="CAA0113648.1"/>
    </source>
</evidence>
<feature type="domain" description="Transglycosylase SLT" evidence="2">
    <location>
        <begin position="12"/>
        <end position="192"/>
    </location>
</feature>
<dbReference type="InterPro" id="IPR045795">
    <property type="entry name" value="SLT_4"/>
</dbReference>
<dbReference type="SUPFAM" id="SSF53955">
    <property type="entry name" value="Lysozyme-like"/>
    <property type="match status" value="1"/>
</dbReference>
<gene>
    <name evidence="3" type="ORF">DPBNPPHM_01703</name>
</gene>
<evidence type="ECO:0000256" key="1">
    <source>
        <dbReference type="SAM" id="SignalP"/>
    </source>
</evidence>
<dbReference type="AlphaFoldDB" id="A0A5S9Q7X2"/>
<evidence type="ECO:0000313" key="4">
    <source>
        <dbReference type="Proteomes" id="UP000434580"/>
    </source>
</evidence>
<feature type="chain" id="PRO_5030138113" description="Transglycosylase SLT domain-containing protein" evidence="1">
    <location>
        <begin position="30"/>
        <end position="206"/>
    </location>
</feature>
<sequence>MIIKPLCSIAGLLCLLLLTGCTTSPPANMDDVCEIFREKDGWYKDAAKARDEWGTPIPVMMAFIHQESRFVADAQPPRTWFLGFIPGPRKSSAYGYPQAKKETWRGYQRATGNYGHDRDDFGDAVMFIGWYNHATFERNKVPKWDSKKLYLAYHEGHGGYARGTHNNKKWLLNVSDKVASRNWMYAQQLKTCEKELRQRKKFLGIF</sequence>
<proteinExistence type="predicted"/>
<feature type="signal peptide" evidence="1">
    <location>
        <begin position="1"/>
        <end position="29"/>
    </location>
</feature>
<dbReference type="EMBL" id="CACSII010000017">
    <property type="protein sequence ID" value="CAA0113648.1"/>
    <property type="molecule type" value="Genomic_DNA"/>
</dbReference>
<protein>
    <recommendedName>
        <fullName evidence="2">Transglycosylase SLT domain-containing protein</fullName>
    </recommendedName>
</protein>
<dbReference type="InterPro" id="IPR023346">
    <property type="entry name" value="Lysozyme-like_dom_sf"/>
</dbReference>